<dbReference type="SUPFAM" id="SSF69118">
    <property type="entry name" value="AhpD-like"/>
    <property type="match status" value="1"/>
</dbReference>
<dbReference type="AlphaFoldDB" id="D1BHQ6"/>
<dbReference type="RefSeq" id="WP_012867045.1">
    <property type="nucleotide sequence ID" value="NC_013521.1"/>
</dbReference>
<dbReference type="InterPro" id="IPR052512">
    <property type="entry name" value="4CMD/NDH-1_regulator"/>
</dbReference>
<dbReference type="PANTHER" id="PTHR33570">
    <property type="entry name" value="4-CARBOXYMUCONOLACTONE DECARBOXYLASE FAMILY PROTEIN"/>
    <property type="match status" value="1"/>
</dbReference>
<dbReference type="HOGENOM" id="CLU_070025_0_0_11"/>
<dbReference type="Gene3D" id="1.20.1290.10">
    <property type="entry name" value="AhpD-like"/>
    <property type="match status" value="1"/>
</dbReference>
<accession>D1BHQ6</accession>
<evidence type="ECO:0000313" key="3">
    <source>
        <dbReference type="Proteomes" id="UP000000322"/>
    </source>
</evidence>
<name>D1BHQ6_SANKS</name>
<dbReference type="Pfam" id="PF02627">
    <property type="entry name" value="CMD"/>
    <property type="match status" value="2"/>
</dbReference>
<dbReference type="eggNOG" id="COG0599">
    <property type="taxonomic scope" value="Bacteria"/>
</dbReference>
<dbReference type="GO" id="GO:0051920">
    <property type="term" value="F:peroxiredoxin activity"/>
    <property type="evidence" value="ECO:0007669"/>
    <property type="project" value="InterPro"/>
</dbReference>
<keyword evidence="3" id="KW-1185">Reference proteome</keyword>
<feature type="domain" description="Carboxymuconolactone decarboxylase-like" evidence="1">
    <location>
        <begin position="30"/>
        <end position="114"/>
    </location>
</feature>
<dbReference type="PANTHER" id="PTHR33570:SF2">
    <property type="entry name" value="CARBOXYMUCONOLACTONE DECARBOXYLASE-LIKE DOMAIN-CONTAINING PROTEIN"/>
    <property type="match status" value="1"/>
</dbReference>
<dbReference type="InterPro" id="IPR003779">
    <property type="entry name" value="CMD-like"/>
</dbReference>
<sequence>MTRRPGAAARAERATLFRDEASPFAETDPELVAFYDDLALDETLRKVTTDLSRADRLTYQLGALVAVGAVTEFRGLLRAALDNAVTPVQAREVVYQAVAYVGMARAADFVRATDDVLTERGVALPLEGMSTTTPETRATDGLAVQQRIVGKSTVESMYTNAPADALRFQELLSASCFGDYYTRGGLDVQQRELLTFSILTALGGADAQVAGHVQANLNVGNSRATLLDVLTVLLPLVGYPRTLNALAAVNQVAPA</sequence>
<dbReference type="Proteomes" id="UP000000322">
    <property type="component" value="Chromosome"/>
</dbReference>
<dbReference type="KEGG" id="ske:Sked_20540"/>
<dbReference type="EMBL" id="CP001819">
    <property type="protein sequence ID" value="ACZ21976.1"/>
    <property type="molecule type" value="Genomic_DNA"/>
</dbReference>
<reference evidence="2 3" key="1">
    <citation type="journal article" date="2009" name="Stand. Genomic Sci.">
        <title>Complete genome sequence of Sanguibacter keddieii type strain (ST-74).</title>
        <authorList>
            <person name="Ivanova N."/>
            <person name="Sikorski J."/>
            <person name="Sims D."/>
            <person name="Brettin T."/>
            <person name="Detter J.C."/>
            <person name="Han C."/>
            <person name="Lapidus A."/>
            <person name="Copeland A."/>
            <person name="Glavina Del Rio T."/>
            <person name="Nolan M."/>
            <person name="Chen F."/>
            <person name="Lucas S."/>
            <person name="Tice H."/>
            <person name="Cheng J.F."/>
            <person name="Bruce D."/>
            <person name="Goodwin L."/>
            <person name="Pitluck S."/>
            <person name="Pati A."/>
            <person name="Mavromatis K."/>
            <person name="Chen A."/>
            <person name="Palaniappan K."/>
            <person name="D'haeseleer P."/>
            <person name="Chain P."/>
            <person name="Bristow J."/>
            <person name="Eisen J.A."/>
            <person name="Markowitz V."/>
            <person name="Hugenholtz P."/>
            <person name="Goker M."/>
            <person name="Pukall R."/>
            <person name="Klenk H.P."/>
            <person name="Kyrpides N.C."/>
        </authorList>
    </citation>
    <scope>NUCLEOTIDE SEQUENCE [LARGE SCALE GENOMIC DNA]</scope>
    <source>
        <strain evidence="3">ATCC 51767 / DSM 10542 / NCFB 3025 / ST-74</strain>
    </source>
</reference>
<evidence type="ECO:0000313" key="2">
    <source>
        <dbReference type="EMBL" id="ACZ21976.1"/>
    </source>
</evidence>
<dbReference type="InterPro" id="IPR029032">
    <property type="entry name" value="AhpD-like"/>
</dbReference>
<feature type="domain" description="Carboxymuconolactone decarboxylase-like" evidence="1">
    <location>
        <begin position="168"/>
        <end position="250"/>
    </location>
</feature>
<proteinExistence type="predicted"/>
<organism evidence="2 3">
    <name type="scientific">Sanguibacter keddieii (strain ATCC 51767 / DSM 10542 / NCFB 3025 / ST-74)</name>
    <dbReference type="NCBI Taxonomy" id="446469"/>
    <lineage>
        <taxon>Bacteria</taxon>
        <taxon>Bacillati</taxon>
        <taxon>Actinomycetota</taxon>
        <taxon>Actinomycetes</taxon>
        <taxon>Micrococcales</taxon>
        <taxon>Sanguibacteraceae</taxon>
        <taxon>Sanguibacter</taxon>
    </lineage>
</organism>
<protein>
    <submittedName>
        <fullName evidence="2">Uncharacterized protein, gamma-carboxymuconolactone decarboxylase subunit like protein</fullName>
    </submittedName>
</protein>
<evidence type="ECO:0000259" key="1">
    <source>
        <dbReference type="Pfam" id="PF02627"/>
    </source>
</evidence>
<dbReference type="STRING" id="446469.Sked_20540"/>
<gene>
    <name evidence="2" type="ordered locus">Sked_20540</name>
</gene>